<protein>
    <submittedName>
        <fullName evidence="2">Uncharacterized protein</fullName>
    </submittedName>
</protein>
<evidence type="ECO:0000313" key="2">
    <source>
        <dbReference type="EMBL" id="MQY10771.1"/>
    </source>
</evidence>
<reference evidence="2 3" key="1">
    <citation type="submission" date="2019-10" db="EMBL/GenBank/DDBJ databases">
        <title>Streptomyces smaragdinus sp. nov. and Streptomyces fabii sp. nov., isolated from the gut of fungus growing-termite Macrotermes natalensis.</title>
        <authorList>
            <person name="Schwitalla J."/>
            <person name="Benndorf R."/>
            <person name="Martin K."/>
            <person name="De Beer W."/>
            <person name="Kaster A.-K."/>
            <person name="Vollmers J."/>
            <person name="Poulsen M."/>
            <person name="Beemelmanns C."/>
        </authorList>
    </citation>
    <scope>NUCLEOTIDE SEQUENCE [LARGE SCALE GENOMIC DNA]</scope>
    <source>
        <strain evidence="2 3">RB5</strain>
    </source>
</reference>
<gene>
    <name evidence="2" type="ORF">SRB5_08840</name>
</gene>
<evidence type="ECO:0000313" key="3">
    <source>
        <dbReference type="Proteomes" id="UP000466345"/>
    </source>
</evidence>
<keyword evidence="3" id="KW-1185">Reference proteome</keyword>
<evidence type="ECO:0000256" key="1">
    <source>
        <dbReference type="SAM" id="Phobius"/>
    </source>
</evidence>
<comment type="caution">
    <text evidence="2">The sequence shown here is derived from an EMBL/GenBank/DDBJ whole genome shotgun (WGS) entry which is preliminary data.</text>
</comment>
<accession>A0A7K0CBD4</accession>
<keyword evidence="1" id="KW-1133">Transmembrane helix</keyword>
<name>A0A7K0CBD4_9ACTN</name>
<dbReference type="Proteomes" id="UP000466345">
    <property type="component" value="Unassembled WGS sequence"/>
</dbReference>
<feature type="transmembrane region" description="Helical" evidence="1">
    <location>
        <begin position="109"/>
        <end position="128"/>
    </location>
</feature>
<organism evidence="2 3">
    <name type="scientific">Streptomyces smaragdinus</name>
    <dbReference type="NCBI Taxonomy" id="2585196"/>
    <lineage>
        <taxon>Bacteria</taxon>
        <taxon>Bacillati</taxon>
        <taxon>Actinomycetota</taxon>
        <taxon>Actinomycetes</taxon>
        <taxon>Kitasatosporales</taxon>
        <taxon>Streptomycetaceae</taxon>
        <taxon>Streptomyces</taxon>
    </lineage>
</organism>
<dbReference type="AlphaFoldDB" id="A0A7K0CBD4"/>
<feature type="transmembrane region" description="Helical" evidence="1">
    <location>
        <begin position="80"/>
        <end position="102"/>
    </location>
</feature>
<keyword evidence="1" id="KW-0812">Transmembrane</keyword>
<keyword evidence="1" id="KW-0472">Membrane</keyword>
<sequence>MLYDKYGSDMAEEETHRGVQDAVDREARGQVRTADQGGFVRAVAVVSGGAVTAFAGVLLVGRSWTVCDIGTADLPNLMALMLYAVPLWALATTAWWAGAVVLGRRSISAGLAAALLASACLIWAFMAWQHDPGGDYPAFACPPDNVPPWWPGWLPL</sequence>
<proteinExistence type="predicted"/>
<feature type="transmembrane region" description="Helical" evidence="1">
    <location>
        <begin position="38"/>
        <end position="60"/>
    </location>
</feature>
<dbReference type="EMBL" id="WEGJ01000002">
    <property type="protein sequence ID" value="MQY10771.1"/>
    <property type="molecule type" value="Genomic_DNA"/>
</dbReference>